<sequence>MITTTPELLSDEVRTRFSHTKALFEQLERNDTVPSFYSPRPQRHSFQPPPPSSSSSNSTASTPTSYSARGPPPVPPPKPLNSLNPRATSPVSQVTRNFDDLASDLDKITSPPALLPKTYPKITDSLR</sequence>
<name>A0A1I7YBZ2_9BILA</name>
<feature type="region of interest" description="Disordered" evidence="1">
    <location>
        <begin position="28"/>
        <end position="127"/>
    </location>
</feature>
<organism evidence="2 3">
    <name type="scientific">Steinernema glaseri</name>
    <dbReference type="NCBI Taxonomy" id="37863"/>
    <lineage>
        <taxon>Eukaryota</taxon>
        <taxon>Metazoa</taxon>
        <taxon>Ecdysozoa</taxon>
        <taxon>Nematoda</taxon>
        <taxon>Chromadorea</taxon>
        <taxon>Rhabditida</taxon>
        <taxon>Tylenchina</taxon>
        <taxon>Panagrolaimomorpha</taxon>
        <taxon>Strongyloidoidea</taxon>
        <taxon>Steinernematidae</taxon>
        <taxon>Steinernema</taxon>
    </lineage>
</organism>
<feature type="compositionally biased region" description="Pro residues" evidence="1">
    <location>
        <begin position="70"/>
        <end position="79"/>
    </location>
</feature>
<dbReference type="AlphaFoldDB" id="A0A1I7YBZ2"/>
<proteinExistence type="predicted"/>
<protein>
    <submittedName>
        <fullName evidence="3">Uncharacterized protein</fullName>
    </submittedName>
</protein>
<dbReference type="WBParaSite" id="L893_g14576.t1">
    <property type="protein sequence ID" value="L893_g14576.t1"/>
    <property type="gene ID" value="L893_g14576"/>
</dbReference>
<dbReference type="Proteomes" id="UP000095287">
    <property type="component" value="Unplaced"/>
</dbReference>
<evidence type="ECO:0000313" key="2">
    <source>
        <dbReference type="Proteomes" id="UP000095287"/>
    </source>
</evidence>
<accession>A0A1I7YBZ2</accession>
<keyword evidence="2" id="KW-1185">Reference proteome</keyword>
<feature type="compositionally biased region" description="Polar residues" evidence="1">
    <location>
        <begin position="81"/>
        <end position="96"/>
    </location>
</feature>
<reference evidence="3" key="1">
    <citation type="submission" date="2016-11" db="UniProtKB">
        <authorList>
            <consortium name="WormBaseParasite"/>
        </authorList>
    </citation>
    <scope>IDENTIFICATION</scope>
</reference>
<evidence type="ECO:0000313" key="3">
    <source>
        <dbReference type="WBParaSite" id="L893_g14576.t1"/>
    </source>
</evidence>
<feature type="compositionally biased region" description="Low complexity" evidence="1">
    <location>
        <begin position="53"/>
        <end position="67"/>
    </location>
</feature>
<evidence type="ECO:0000256" key="1">
    <source>
        <dbReference type="SAM" id="MobiDB-lite"/>
    </source>
</evidence>